<proteinExistence type="predicted"/>
<evidence type="ECO:0000256" key="1">
    <source>
        <dbReference type="PROSITE-ProRule" id="PRU00339"/>
    </source>
</evidence>
<dbReference type="Gene3D" id="1.25.40.10">
    <property type="entry name" value="Tetratricopeptide repeat domain"/>
    <property type="match status" value="1"/>
</dbReference>
<reference evidence="4" key="1">
    <citation type="submission" date="2025-08" db="UniProtKB">
        <authorList>
            <consortium name="RefSeq"/>
        </authorList>
    </citation>
    <scope>IDENTIFICATION</scope>
    <source>
        <tissue evidence="4">Thorax and Abdomen</tissue>
    </source>
</reference>
<dbReference type="KEGG" id="nlo:107222530"/>
<dbReference type="RefSeq" id="XP_015517432.2">
    <property type="nucleotide sequence ID" value="XM_015661946.2"/>
</dbReference>
<protein>
    <submittedName>
        <fullName evidence="4">Uncharacterized protein LOC107222530 isoform X1</fullName>
    </submittedName>
</protein>
<feature type="compositionally biased region" description="Polar residues" evidence="2">
    <location>
        <begin position="505"/>
        <end position="517"/>
    </location>
</feature>
<evidence type="ECO:0000313" key="3">
    <source>
        <dbReference type="Proteomes" id="UP000829291"/>
    </source>
</evidence>
<dbReference type="SUPFAM" id="SSF48452">
    <property type="entry name" value="TPR-like"/>
    <property type="match status" value="1"/>
</dbReference>
<feature type="region of interest" description="Disordered" evidence="2">
    <location>
        <begin position="505"/>
        <end position="639"/>
    </location>
</feature>
<feature type="repeat" description="TPR" evidence="1">
    <location>
        <begin position="269"/>
        <end position="302"/>
    </location>
</feature>
<gene>
    <name evidence="4" type="primary">LOC107222530</name>
</gene>
<dbReference type="AlphaFoldDB" id="A0A6J0BSZ6"/>
<evidence type="ECO:0000313" key="4">
    <source>
        <dbReference type="RefSeq" id="XP_015517432.2"/>
    </source>
</evidence>
<feature type="compositionally biased region" description="Polar residues" evidence="2">
    <location>
        <begin position="624"/>
        <end position="639"/>
    </location>
</feature>
<name>A0A6J0BSZ6_NEOLC</name>
<dbReference type="InParanoid" id="A0A6J0BSZ6"/>
<evidence type="ECO:0000256" key="2">
    <source>
        <dbReference type="SAM" id="MobiDB-lite"/>
    </source>
</evidence>
<dbReference type="GeneID" id="107222530"/>
<dbReference type="Pfam" id="PF13181">
    <property type="entry name" value="TPR_8"/>
    <property type="match status" value="1"/>
</dbReference>
<sequence>MHVYDAGCIGDSLGRLGYYLAQALQQFQKLRIMSDITADEETVVSSASQESLEIDTNRQFRMELSCPFTWDMEDTIKSRIKLLDTIEYRLETVTDIQDDFPEFVVIYHLLLVYENTLNDELSAATQCIMDAEKCLTDIKEKKTLVNVENVLQHILIGTKYHVLTKLEQLKETNDLLKRICPIDGMNNVELAMLNGCKCLAWSLYNATDKLKAITYAQKAIEYETDNGKWYFLLGKNYRRLRRRDNSLANWPNQQEAKAFETAYKFSKRVLFGVSLAQMYRESGNYDEANKIYEQIYALKPNCTKVQLQLALGFIRMKKCRLAKNCLDFVAEKMPNSPAYAHYMGIYEEKCNRNFEAALPYYTTAIQGTNFAAECQYMKCKKIVEGVWDPLPYMLELLNKYAQDSDHVKQQINITIGSYYLFEMQDILNACQYITNAIKIKPNAKALREHFDLFRGYRVNIYHVLAKEIAFVKQTKSTIFSDDEMEILNDTVQLCNRNCEDLPSISTSELHTSSQPSAKSFHDYHRGSVNAKGNNRSERGRTNRGSAPNVTPRWPARDTQNYARGFHQGSVNAEGITRRGRTSNRGSIPNHIPRNVDNTQGRAQGCGRTSRELQSNRGSCKESHSLSATRNTGGSGFTNREQGVQKMRSLSHNVSLSDNDGEAMVSCSLVRTFKNLDMQK</sequence>
<keyword evidence="3" id="KW-1185">Reference proteome</keyword>
<dbReference type="InterPro" id="IPR019734">
    <property type="entry name" value="TPR_rpt"/>
</dbReference>
<dbReference type="OrthoDB" id="7700470at2759"/>
<organism evidence="4">
    <name type="scientific">Neodiprion lecontei</name>
    <name type="common">Redheaded pine sawfly</name>
    <dbReference type="NCBI Taxonomy" id="441921"/>
    <lineage>
        <taxon>Eukaryota</taxon>
        <taxon>Metazoa</taxon>
        <taxon>Ecdysozoa</taxon>
        <taxon>Arthropoda</taxon>
        <taxon>Hexapoda</taxon>
        <taxon>Insecta</taxon>
        <taxon>Pterygota</taxon>
        <taxon>Neoptera</taxon>
        <taxon>Endopterygota</taxon>
        <taxon>Hymenoptera</taxon>
        <taxon>Tenthredinoidea</taxon>
        <taxon>Diprionidae</taxon>
        <taxon>Diprioninae</taxon>
        <taxon>Neodiprion</taxon>
    </lineage>
</organism>
<dbReference type="PROSITE" id="PS50005">
    <property type="entry name" value="TPR"/>
    <property type="match status" value="1"/>
</dbReference>
<accession>A0A6J0BSZ6</accession>
<dbReference type="Proteomes" id="UP000829291">
    <property type="component" value="Chromosome 2"/>
</dbReference>
<keyword evidence="1" id="KW-0802">TPR repeat</keyword>
<dbReference type="InterPro" id="IPR011990">
    <property type="entry name" value="TPR-like_helical_dom_sf"/>
</dbReference>